<keyword evidence="3" id="KW-1185">Reference proteome</keyword>
<dbReference type="Proteomes" id="UP000664771">
    <property type="component" value="Unassembled WGS sequence"/>
</dbReference>
<reference evidence="2 3" key="1">
    <citation type="submission" date="2021-03" db="EMBL/GenBank/DDBJ databases">
        <title>The complete genome sequence of Acetobacter sacchari TBRC 11175.</title>
        <authorList>
            <person name="Charoenyingcharoen P."/>
            <person name="Yukphan P."/>
        </authorList>
    </citation>
    <scope>NUCLEOTIDE SEQUENCE [LARGE SCALE GENOMIC DNA]</scope>
    <source>
        <strain evidence="2 3">TBRC 11175</strain>
    </source>
</reference>
<comment type="caution">
    <text evidence="2">The sequence shown here is derived from an EMBL/GenBank/DDBJ whole genome shotgun (WGS) entry which is preliminary data.</text>
</comment>
<evidence type="ECO:0000256" key="1">
    <source>
        <dbReference type="SAM" id="Phobius"/>
    </source>
</evidence>
<accession>A0ABS3LZ27</accession>
<proteinExistence type="predicted"/>
<keyword evidence="1" id="KW-1133">Transmembrane helix</keyword>
<feature type="transmembrane region" description="Helical" evidence="1">
    <location>
        <begin position="121"/>
        <end position="143"/>
    </location>
</feature>
<sequence length="188" mass="20003">MASDPPQQRQQGLRARPSLALRLDRFAARMAPGGVTAALIALLSAPTGLPGATALLPGVVMSLVFFWSVWRPDAMPAPMVLLLGLFMDLIGFAPPGVNAFVLLLLHGVASHLRFGLMRLSFLVIWLVFAVVAALACGLDWLLVSTLSLQPMPSAPAIFETMLAVGVYPPLSALSSRAHRLLSHPDPHA</sequence>
<feature type="transmembrane region" description="Helical" evidence="1">
    <location>
        <begin position="51"/>
        <end position="70"/>
    </location>
</feature>
<dbReference type="EMBL" id="JAFVMF010000018">
    <property type="protein sequence ID" value="MBO1361166.1"/>
    <property type="molecule type" value="Genomic_DNA"/>
</dbReference>
<name>A0ABS3LZ27_9PROT</name>
<organism evidence="2 3">
    <name type="scientific">Acetobacter sacchari</name>
    <dbReference type="NCBI Taxonomy" id="2661687"/>
    <lineage>
        <taxon>Bacteria</taxon>
        <taxon>Pseudomonadati</taxon>
        <taxon>Pseudomonadota</taxon>
        <taxon>Alphaproteobacteria</taxon>
        <taxon>Acetobacterales</taxon>
        <taxon>Acetobacteraceae</taxon>
        <taxon>Acetobacter</taxon>
    </lineage>
</organism>
<keyword evidence="1" id="KW-0472">Membrane</keyword>
<gene>
    <name evidence="2" type="ORF">J2D73_15370</name>
</gene>
<keyword evidence="1" id="KW-0812">Transmembrane</keyword>
<protein>
    <submittedName>
        <fullName evidence="2">Rod shape-determining protein MreD</fullName>
    </submittedName>
</protein>
<feature type="transmembrane region" description="Helical" evidence="1">
    <location>
        <begin position="82"/>
        <end position="109"/>
    </location>
</feature>
<evidence type="ECO:0000313" key="3">
    <source>
        <dbReference type="Proteomes" id="UP000664771"/>
    </source>
</evidence>
<evidence type="ECO:0000313" key="2">
    <source>
        <dbReference type="EMBL" id="MBO1361166.1"/>
    </source>
</evidence>
<dbReference type="RefSeq" id="WP_207882675.1">
    <property type="nucleotide sequence ID" value="NZ_JAFVMF010000018.1"/>
</dbReference>